<feature type="non-terminal residue" evidence="2">
    <location>
        <position position="1"/>
    </location>
</feature>
<sequence length="104" mass="11917">HVWYWRTSRCRCCGGTSDTATQCTSASASSSGRLKQRQSLYILNLLLPLSFPSPTQINSKSKSNSRYNSSERTVRWNEANDDEEDFHFEDVDSPNPMYLSHNLH</sequence>
<evidence type="ECO:0000256" key="1">
    <source>
        <dbReference type="SAM" id="MobiDB-lite"/>
    </source>
</evidence>
<dbReference type="InParanoid" id="A0A0Q9X082"/>
<dbReference type="Proteomes" id="UP000007798">
    <property type="component" value="Unassembled WGS sequence"/>
</dbReference>
<dbReference type="AlphaFoldDB" id="A0A0Q9X082"/>
<protein>
    <submittedName>
        <fullName evidence="2">Uncharacterized protein</fullName>
    </submittedName>
</protein>
<proteinExistence type="predicted"/>
<evidence type="ECO:0000313" key="3">
    <source>
        <dbReference type="Proteomes" id="UP000007798"/>
    </source>
</evidence>
<feature type="compositionally biased region" description="Low complexity" evidence="1">
    <location>
        <begin position="51"/>
        <end position="70"/>
    </location>
</feature>
<name>A0A0Q9X082_DROWI</name>
<dbReference type="EMBL" id="CH963848">
    <property type="protein sequence ID" value="KRF97857.1"/>
    <property type="molecule type" value="Genomic_DNA"/>
</dbReference>
<organism evidence="2 3">
    <name type="scientific">Drosophila willistoni</name>
    <name type="common">Fruit fly</name>
    <dbReference type="NCBI Taxonomy" id="7260"/>
    <lineage>
        <taxon>Eukaryota</taxon>
        <taxon>Metazoa</taxon>
        <taxon>Ecdysozoa</taxon>
        <taxon>Arthropoda</taxon>
        <taxon>Hexapoda</taxon>
        <taxon>Insecta</taxon>
        <taxon>Pterygota</taxon>
        <taxon>Neoptera</taxon>
        <taxon>Endopterygota</taxon>
        <taxon>Diptera</taxon>
        <taxon>Brachycera</taxon>
        <taxon>Muscomorpha</taxon>
        <taxon>Ephydroidea</taxon>
        <taxon>Drosophilidae</taxon>
        <taxon>Drosophila</taxon>
        <taxon>Sophophora</taxon>
    </lineage>
</organism>
<evidence type="ECO:0000313" key="2">
    <source>
        <dbReference type="EMBL" id="KRF97857.1"/>
    </source>
</evidence>
<feature type="region of interest" description="Disordered" evidence="1">
    <location>
        <begin position="51"/>
        <end position="79"/>
    </location>
</feature>
<reference evidence="2 3" key="1">
    <citation type="journal article" date="2007" name="Nature">
        <title>Evolution of genes and genomes on the Drosophila phylogeny.</title>
        <authorList>
            <consortium name="Drosophila 12 Genomes Consortium"/>
            <person name="Clark A.G."/>
            <person name="Eisen M.B."/>
            <person name="Smith D.R."/>
            <person name="Bergman C.M."/>
            <person name="Oliver B."/>
            <person name="Markow T.A."/>
            <person name="Kaufman T.C."/>
            <person name="Kellis M."/>
            <person name="Gelbart W."/>
            <person name="Iyer V.N."/>
            <person name="Pollard D.A."/>
            <person name="Sackton T.B."/>
            <person name="Larracuente A.M."/>
            <person name="Singh N.D."/>
            <person name="Abad J.P."/>
            <person name="Abt D.N."/>
            <person name="Adryan B."/>
            <person name="Aguade M."/>
            <person name="Akashi H."/>
            <person name="Anderson W.W."/>
            <person name="Aquadro C.F."/>
            <person name="Ardell D.H."/>
            <person name="Arguello R."/>
            <person name="Artieri C.G."/>
            <person name="Barbash D.A."/>
            <person name="Barker D."/>
            <person name="Barsanti P."/>
            <person name="Batterham P."/>
            <person name="Batzoglou S."/>
            <person name="Begun D."/>
            <person name="Bhutkar A."/>
            <person name="Blanco E."/>
            <person name="Bosak S.A."/>
            <person name="Bradley R.K."/>
            <person name="Brand A.D."/>
            <person name="Brent M.R."/>
            <person name="Brooks A.N."/>
            <person name="Brown R.H."/>
            <person name="Butlin R.K."/>
            <person name="Caggese C."/>
            <person name="Calvi B.R."/>
            <person name="Bernardo de Carvalho A."/>
            <person name="Caspi A."/>
            <person name="Castrezana S."/>
            <person name="Celniker S.E."/>
            <person name="Chang J.L."/>
            <person name="Chapple C."/>
            <person name="Chatterji S."/>
            <person name="Chinwalla A."/>
            <person name="Civetta A."/>
            <person name="Clifton S.W."/>
            <person name="Comeron J.M."/>
            <person name="Costello J.C."/>
            <person name="Coyne J.A."/>
            <person name="Daub J."/>
            <person name="David R.G."/>
            <person name="Delcher A.L."/>
            <person name="Delehaunty K."/>
            <person name="Do C.B."/>
            <person name="Ebling H."/>
            <person name="Edwards K."/>
            <person name="Eickbush T."/>
            <person name="Evans J.D."/>
            <person name="Filipski A."/>
            <person name="Findeiss S."/>
            <person name="Freyhult E."/>
            <person name="Fulton L."/>
            <person name="Fulton R."/>
            <person name="Garcia A.C."/>
            <person name="Gardiner A."/>
            <person name="Garfield D.A."/>
            <person name="Garvin B.E."/>
            <person name="Gibson G."/>
            <person name="Gilbert D."/>
            <person name="Gnerre S."/>
            <person name="Godfrey J."/>
            <person name="Good R."/>
            <person name="Gotea V."/>
            <person name="Gravely B."/>
            <person name="Greenberg A.J."/>
            <person name="Griffiths-Jones S."/>
            <person name="Gross S."/>
            <person name="Guigo R."/>
            <person name="Gustafson E.A."/>
            <person name="Haerty W."/>
            <person name="Hahn M.W."/>
            <person name="Halligan D.L."/>
            <person name="Halpern A.L."/>
            <person name="Halter G.M."/>
            <person name="Han M.V."/>
            <person name="Heger A."/>
            <person name="Hillier L."/>
            <person name="Hinrichs A.S."/>
            <person name="Holmes I."/>
            <person name="Hoskins R.A."/>
            <person name="Hubisz M.J."/>
            <person name="Hultmark D."/>
            <person name="Huntley M.A."/>
            <person name="Jaffe D.B."/>
            <person name="Jagadeeshan S."/>
            <person name="Jeck W.R."/>
            <person name="Johnson J."/>
            <person name="Jones C.D."/>
            <person name="Jordan W.C."/>
            <person name="Karpen G.H."/>
            <person name="Kataoka E."/>
            <person name="Keightley P.D."/>
            <person name="Kheradpour P."/>
            <person name="Kirkness E.F."/>
            <person name="Koerich L.B."/>
            <person name="Kristiansen K."/>
            <person name="Kudrna D."/>
            <person name="Kulathinal R.J."/>
            <person name="Kumar S."/>
            <person name="Kwok R."/>
            <person name="Lander E."/>
            <person name="Langley C.H."/>
            <person name="Lapoint R."/>
            <person name="Lazzaro B.P."/>
            <person name="Lee S.J."/>
            <person name="Levesque L."/>
            <person name="Li R."/>
            <person name="Lin C.F."/>
            <person name="Lin M.F."/>
            <person name="Lindblad-Toh K."/>
            <person name="Llopart A."/>
            <person name="Long M."/>
            <person name="Low L."/>
            <person name="Lozovsky E."/>
            <person name="Lu J."/>
            <person name="Luo M."/>
            <person name="Machado C.A."/>
            <person name="Makalowski W."/>
            <person name="Marzo M."/>
            <person name="Matsuda M."/>
            <person name="Matzkin L."/>
            <person name="McAllister B."/>
            <person name="McBride C.S."/>
            <person name="McKernan B."/>
            <person name="McKernan K."/>
            <person name="Mendez-Lago M."/>
            <person name="Minx P."/>
            <person name="Mollenhauer M.U."/>
            <person name="Montooth K."/>
            <person name="Mount S.M."/>
            <person name="Mu X."/>
            <person name="Myers E."/>
            <person name="Negre B."/>
            <person name="Newfeld S."/>
            <person name="Nielsen R."/>
            <person name="Noor M.A."/>
            <person name="O'Grady P."/>
            <person name="Pachter L."/>
            <person name="Papaceit M."/>
            <person name="Parisi M.J."/>
            <person name="Parisi M."/>
            <person name="Parts L."/>
            <person name="Pedersen J.S."/>
            <person name="Pesole G."/>
            <person name="Phillippy A.M."/>
            <person name="Ponting C.P."/>
            <person name="Pop M."/>
            <person name="Porcelli D."/>
            <person name="Powell J.R."/>
            <person name="Prohaska S."/>
            <person name="Pruitt K."/>
            <person name="Puig M."/>
            <person name="Quesneville H."/>
            <person name="Ram K.R."/>
            <person name="Rand D."/>
            <person name="Rasmussen M.D."/>
            <person name="Reed L.K."/>
            <person name="Reenan R."/>
            <person name="Reily A."/>
            <person name="Remington K.A."/>
            <person name="Rieger T.T."/>
            <person name="Ritchie M.G."/>
            <person name="Robin C."/>
            <person name="Rogers Y.H."/>
            <person name="Rohde C."/>
            <person name="Rozas J."/>
            <person name="Rubenfield M.J."/>
            <person name="Ruiz A."/>
            <person name="Russo S."/>
            <person name="Salzberg S.L."/>
            <person name="Sanchez-Gracia A."/>
            <person name="Saranga D.J."/>
            <person name="Sato H."/>
            <person name="Schaeffer S.W."/>
            <person name="Schatz M.C."/>
            <person name="Schlenke T."/>
            <person name="Schwartz R."/>
            <person name="Segarra C."/>
            <person name="Singh R.S."/>
            <person name="Sirot L."/>
            <person name="Sirota M."/>
            <person name="Sisneros N.B."/>
            <person name="Smith C.D."/>
            <person name="Smith T.F."/>
            <person name="Spieth J."/>
            <person name="Stage D.E."/>
            <person name="Stark A."/>
            <person name="Stephan W."/>
            <person name="Strausberg R.L."/>
            <person name="Strempel S."/>
            <person name="Sturgill D."/>
            <person name="Sutton G."/>
            <person name="Sutton G.G."/>
            <person name="Tao W."/>
            <person name="Teichmann S."/>
            <person name="Tobari Y.N."/>
            <person name="Tomimura Y."/>
            <person name="Tsolas J.M."/>
            <person name="Valente V.L."/>
            <person name="Venter E."/>
            <person name="Venter J.C."/>
            <person name="Vicario S."/>
            <person name="Vieira F.G."/>
            <person name="Vilella A.J."/>
            <person name="Villasante A."/>
            <person name="Walenz B."/>
            <person name="Wang J."/>
            <person name="Wasserman M."/>
            <person name="Watts T."/>
            <person name="Wilson D."/>
            <person name="Wilson R.K."/>
            <person name="Wing R.A."/>
            <person name="Wolfner M.F."/>
            <person name="Wong A."/>
            <person name="Wong G.K."/>
            <person name="Wu C.I."/>
            <person name="Wu G."/>
            <person name="Yamamoto D."/>
            <person name="Yang H.P."/>
            <person name="Yang S.P."/>
            <person name="Yorke J.A."/>
            <person name="Yoshida K."/>
            <person name="Zdobnov E."/>
            <person name="Zhang P."/>
            <person name="Zhang Y."/>
            <person name="Zimin A.V."/>
            <person name="Baldwin J."/>
            <person name="Abdouelleil A."/>
            <person name="Abdulkadir J."/>
            <person name="Abebe A."/>
            <person name="Abera B."/>
            <person name="Abreu J."/>
            <person name="Acer S.C."/>
            <person name="Aftuck L."/>
            <person name="Alexander A."/>
            <person name="An P."/>
            <person name="Anderson E."/>
            <person name="Anderson S."/>
            <person name="Arachi H."/>
            <person name="Azer M."/>
            <person name="Bachantsang P."/>
            <person name="Barry A."/>
            <person name="Bayul T."/>
            <person name="Berlin A."/>
            <person name="Bessette D."/>
            <person name="Bloom T."/>
            <person name="Blye J."/>
            <person name="Boguslavskiy L."/>
            <person name="Bonnet C."/>
            <person name="Boukhgalter B."/>
            <person name="Bourzgui I."/>
            <person name="Brown A."/>
            <person name="Cahill P."/>
            <person name="Channer S."/>
            <person name="Cheshatsang Y."/>
            <person name="Chuda L."/>
            <person name="Citroen M."/>
            <person name="Collymore A."/>
            <person name="Cooke P."/>
            <person name="Costello M."/>
            <person name="D'Aco K."/>
            <person name="Daza R."/>
            <person name="De Haan G."/>
            <person name="DeGray S."/>
            <person name="DeMaso C."/>
            <person name="Dhargay N."/>
            <person name="Dooley K."/>
            <person name="Dooley E."/>
            <person name="Doricent M."/>
            <person name="Dorje P."/>
            <person name="Dorjee K."/>
            <person name="Dupes A."/>
            <person name="Elong R."/>
            <person name="Falk J."/>
            <person name="Farina A."/>
            <person name="Faro S."/>
            <person name="Ferguson D."/>
            <person name="Fisher S."/>
            <person name="Foley C.D."/>
            <person name="Franke A."/>
            <person name="Friedrich D."/>
            <person name="Gadbois L."/>
            <person name="Gearin G."/>
            <person name="Gearin C.R."/>
            <person name="Giannoukos G."/>
            <person name="Goode T."/>
            <person name="Graham J."/>
            <person name="Grandbois E."/>
            <person name="Grewal S."/>
            <person name="Gyaltsen K."/>
            <person name="Hafez N."/>
            <person name="Hagos B."/>
            <person name="Hall J."/>
            <person name="Henson C."/>
            <person name="Hollinger A."/>
            <person name="Honan T."/>
            <person name="Huard M.D."/>
            <person name="Hughes L."/>
            <person name="Hurhula B."/>
            <person name="Husby M.E."/>
            <person name="Kamat A."/>
            <person name="Kanga B."/>
            <person name="Kashin S."/>
            <person name="Khazanovich D."/>
            <person name="Kisner P."/>
            <person name="Lance K."/>
            <person name="Lara M."/>
            <person name="Lee W."/>
            <person name="Lennon N."/>
            <person name="Letendre F."/>
            <person name="LeVine R."/>
            <person name="Lipovsky A."/>
            <person name="Liu X."/>
            <person name="Liu J."/>
            <person name="Liu S."/>
            <person name="Lokyitsang T."/>
            <person name="Lokyitsang Y."/>
            <person name="Lubonja R."/>
            <person name="Lui A."/>
            <person name="MacDonald P."/>
            <person name="Magnisalis V."/>
            <person name="Maru K."/>
            <person name="Matthews C."/>
            <person name="McCusker W."/>
            <person name="McDonough S."/>
            <person name="Mehta T."/>
            <person name="Meldrim J."/>
            <person name="Meneus L."/>
            <person name="Mihai O."/>
            <person name="Mihalev A."/>
            <person name="Mihova T."/>
            <person name="Mittelman R."/>
            <person name="Mlenga V."/>
            <person name="Montmayeur A."/>
            <person name="Mulrain L."/>
            <person name="Navidi A."/>
            <person name="Naylor J."/>
            <person name="Negash T."/>
            <person name="Nguyen T."/>
            <person name="Nguyen N."/>
            <person name="Nicol R."/>
            <person name="Norbu C."/>
            <person name="Norbu N."/>
            <person name="Novod N."/>
            <person name="O'Neill B."/>
            <person name="Osman S."/>
            <person name="Markiewicz E."/>
            <person name="Oyono O.L."/>
            <person name="Patti C."/>
            <person name="Phunkhang P."/>
            <person name="Pierre F."/>
            <person name="Priest M."/>
            <person name="Raghuraman S."/>
            <person name="Rege F."/>
            <person name="Reyes R."/>
            <person name="Rise C."/>
            <person name="Rogov P."/>
            <person name="Ross K."/>
            <person name="Ryan E."/>
            <person name="Settipalli S."/>
            <person name="Shea T."/>
            <person name="Sherpa N."/>
            <person name="Shi L."/>
            <person name="Shih D."/>
            <person name="Sparrow T."/>
            <person name="Spaulding J."/>
            <person name="Stalker J."/>
            <person name="Stange-Thomann N."/>
            <person name="Stavropoulos S."/>
            <person name="Stone C."/>
            <person name="Strader C."/>
            <person name="Tesfaye S."/>
            <person name="Thomson T."/>
            <person name="Thoulutsang Y."/>
            <person name="Thoulutsang D."/>
            <person name="Topham K."/>
            <person name="Topping I."/>
            <person name="Tsamla T."/>
            <person name="Vassiliev H."/>
            <person name="Vo A."/>
            <person name="Wangchuk T."/>
            <person name="Wangdi T."/>
            <person name="Weiand M."/>
            <person name="Wilkinson J."/>
            <person name="Wilson A."/>
            <person name="Yadav S."/>
            <person name="Young G."/>
            <person name="Yu Q."/>
            <person name="Zembek L."/>
            <person name="Zhong D."/>
            <person name="Zimmer A."/>
            <person name="Zwirko Z."/>
            <person name="Jaffe D.B."/>
            <person name="Alvarez P."/>
            <person name="Brockman W."/>
            <person name="Butler J."/>
            <person name="Chin C."/>
            <person name="Gnerre S."/>
            <person name="Grabherr M."/>
            <person name="Kleber M."/>
            <person name="Mauceli E."/>
            <person name="MacCallum I."/>
        </authorList>
    </citation>
    <scope>NUCLEOTIDE SEQUENCE [LARGE SCALE GENOMIC DNA]</scope>
    <source>
        <strain evidence="3">Tucson 14030-0811.24</strain>
    </source>
</reference>
<gene>
    <name evidence="2" type="primary">Dwil\GK28234</name>
    <name evidence="2" type="ORF">Dwil_GK28234</name>
</gene>
<accession>A0A0Q9X082</accession>
<keyword evidence="3" id="KW-1185">Reference proteome</keyword>
<feature type="region of interest" description="Disordered" evidence="1">
    <location>
        <begin position="85"/>
        <end position="104"/>
    </location>
</feature>